<dbReference type="AlphaFoldDB" id="A0ABD1QKW1"/>
<keyword evidence="2" id="KW-1185">Reference proteome</keyword>
<organism evidence="1 2">
    <name type="scientific">Abeliophyllum distichum</name>
    <dbReference type="NCBI Taxonomy" id="126358"/>
    <lineage>
        <taxon>Eukaryota</taxon>
        <taxon>Viridiplantae</taxon>
        <taxon>Streptophyta</taxon>
        <taxon>Embryophyta</taxon>
        <taxon>Tracheophyta</taxon>
        <taxon>Spermatophyta</taxon>
        <taxon>Magnoliopsida</taxon>
        <taxon>eudicotyledons</taxon>
        <taxon>Gunneridae</taxon>
        <taxon>Pentapetalae</taxon>
        <taxon>asterids</taxon>
        <taxon>lamiids</taxon>
        <taxon>Lamiales</taxon>
        <taxon>Oleaceae</taxon>
        <taxon>Forsythieae</taxon>
        <taxon>Abeliophyllum</taxon>
    </lineage>
</organism>
<dbReference type="EMBL" id="JBFOLK010000011">
    <property type="protein sequence ID" value="KAL2476168.1"/>
    <property type="molecule type" value="Genomic_DNA"/>
</dbReference>
<dbReference type="PANTHER" id="PTHR27006:SF606">
    <property type="entry name" value="INTERLEUKIN-1 RECEPTOR-ASSOCIATED KINASE 4"/>
    <property type="match status" value="1"/>
</dbReference>
<dbReference type="GO" id="GO:0016301">
    <property type="term" value="F:kinase activity"/>
    <property type="evidence" value="ECO:0007669"/>
    <property type="project" value="UniProtKB-KW"/>
</dbReference>
<dbReference type="SUPFAM" id="SSF56112">
    <property type="entry name" value="Protein kinase-like (PK-like)"/>
    <property type="match status" value="1"/>
</dbReference>
<gene>
    <name evidence="1" type="ORF">Adt_36904</name>
</gene>
<reference evidence="2" key="1">
    <citation type="submission" date="2024-07" db="EMBL/GenBank/DDBJ databases">
        <title>Two chromosome-level genome assemblies of Korean endemic species Abeliophyllum distichum and Forsythia ovata (Oleaceae).</title>
        <authorList>
            <person name="Jang H."/>
        </authorList>
    </citation>
    <scope>NUCLEOTIDE SEQUENCE [LARGE SCALE GENOMIC DNA]</scope>
</reference>
<name>A0ABD1QKW1_9LAMI</name>
<accession>A0ABD1QKW1</accession>
<dbReference type="InterPro" id="IPR011009">
    <property type="entry name" value="Kinase-like_dom_sf"/>
</dbReference>
<evidence type="ECO:0000313" key="2">
    <source>
        <dbReference type="Proteomes" id="UP001604336"/>
    </source>
</evidence>
<dbReference type="Proteomes" id="UP001604336">
    <property type="component" value="Unassembled WGS sequence"/>
</dbReference>
<dbReference type="PANTHER" id="PTHR27006">
    <property type="entry name" value="PROMASTIGOTE SURFACE ANTIGEN PROTEIN PSA"/>
    <property type="match status" value="1"/>
</dbReference>
<comment type="caution">
    <text evidence="1">The sequence shown here is derived from an EMBL/GenBank/DDBJ whole genome shotgun (WGS) entry which is preliminary data.</text>
</comment>
<keyword evidence="1" id="KW-0418">Kinase</keyword>
<dbReference type="Gene3D" id="1.10.510.10">
    <property type="entry name" value="Transferase(Phosphotransferase) domain 1"/>
    <property type="match status" value="1"/>
</dbReference>
<evidence type="ECO:0000313" key="1">
    <source>
        <dbReference type="EMBL" id="KAL2476168.1"/>
    </source>
</evidence>
<sequence>MGVVLLEIVSGKKNRGFRHTENSDSLLSHACLLWKEDKALELIDECLKYSFVECQVKRCIHVGLLCVQKYAEDRPVMSSVLFMLGSEEGANLPNPKEPVFFMGGSSSNEETCKAESIANTMTITDLEARVSRRQGFPSQSFLQLEFSQHNYSGDLAFSVGIYSTLAMAFNSQMLNDIVQGDYFKLDLAIRTGLLNVI</sequence>
<keyword evidence="1" id="KW-0808">Transferase</keyword>
<protein>
    <submittedName>
        <fullName evidence="1">S-locus lectin protein kinase family protein</fullName>
    </submittedName>
</protein>
<proteinExistence type="predicted"/>